<organism evidence="2">
    <name type="scientific">Ananas comosus var. bracteatus</name>
    <name type="common">red pineapple</name>
    <dbReference type="NCBI Taxonomy" id="296719"/>
    <lineage>
        <taxon>Eukaryota</taxon>
        <taxon>Viridiplantae</taxon>
        <taxon>Streptophyta</taxon>
        <taxon>Embryophyta</taxon>
        <taxon>Tracheophyta</taxon>
        <taxon>Spermatophyta</taxon>
        <taxon>Magnoliopsida</taxon>
        <taxon>Liliopsida</taxon>
        <taxon>Poales</taxon>
        <taxon>Bromeliaceae</taxon>
        <taxon>Bromelioideae</taxon>
        <taxon>Ananas</taxon>
    </lineage>
</organism>
<dbReference type="AlphaFoldDB" id="A0A6V7NIX6"/>
<dbReference type="EMBL" id="LR862139">
    <property type="protein sequence ID" value="CAD1818487.1"/>
    <property type="molecule type" value="Genomic_DNA"/>
</dbReference>
<evidence type="ECO:0000313" key="2">
    <source>
        <dbReference type="EMBL" id="CAD1818487.1"/>
    </source>
</evidence>
<sequence length="123" mass="12924">MSKLQRSSVSFRRQGSSGLIWDGPHRGLDPKSTAGAATPRAAASGVVSAGAAAPSSSPRLANGMPPYATPPKAPPARRRRPLHGCGFSATLFTCVKPHSTTRHSREQSISVPYGLSHRMHVVS</sequence>
<reference evidence="2" key="1">
    <citation type="submission" date="2020-07" db="EMBL/GenBank/DDBJ databases">
        <authorList>
            <person name="Lin J."/>
        </authorList>
    </citation>
    <scope>NUCLEOTIDE SEQUENCE</scope>
</reference>
<evidence type="ECO:0000256" key="1">
    <source>
        <dbReference type="SAM" id="MobiDB-lite"/>
    </source>
</evidence>
<feature type="compositionally biased region" description="Low complexity" evidence="1">
    <location>
        <begin position="32"/>
        <end position="58"/>
    </location>
</feature>
<proteinExistence type="predicted"/>
<feature type="region of interest" description="Disordered" evidence="1">
    <location>
        <begin position="1"/>
        <end position="82"/>
    </location>
</feature>
<dbReference type="Pfam" id="PF15697">
    <property type="entry name" value="DUF4666"/>
    <property type="match status" value="1"/>
</dbReference>
<dbReference type="PANTHER" id="PTHR33730:SF36">
    <property type="entry name" value="PLANT_PROTEIN"/>
    <property type="match status" value="1"/>
</dbReference>
<dbReference type="PANTHER" id="PTHR33730">
    <property type="entry name" value="OS05G0542732 PROTEIN-RELATED"/>
    <property type="match status" value="1"/>
</dbReference>
<gene>
    <name evidence="2" type="ORF">CB5_LOCUS1698</name>
</gene>
<accession>A0A6V7NIX6</accession>
<name>A0A6V7NIX6_ANACO</name>
<feature type="compositionally biased region" description="Polar residues" evidence="1">
    <location>
        <begin position="1"/>
        <end position="17"/>
    </location>
</feature>
<protein>
    <submittedName>
        <fullName evidence="2">Uncharacterized protein</fullName>
    </submittedName>
</protein>
<dbReference type="InterPro" id="IPR031421">
    <property type="entry name" value="DUF4666"/>
</dbReference>